<keyword evidence="4" id="KW-1185">Reference proteome</keyword>
<feature type="domain" description="Nucleoside diphosphate kinase-like" evidence="2">
    <location>
        <begin position="7"/>
        <end position="158"/>
    </location>
</feature>
<protein>
    <recommendedName>
        <fullName evidence="2">Nucleoside diphosphate kinase-like domain-containing protein</fullName>
    </recommendedName>
</protein>
<evidence type="ECO:0000256" key="1">
    <source>
        <dbReference type="PROSITE-ProRule" id="PRU00706"/>
    </source>
</evidence>
<comment type="caution">
    <text evidence="3">The sequence shown here is derived from an EMBL/GenBank/DDBJ whole genome shotgun (WGS) entry which is preliminary data.</text>
</comment>
<comment type="caution">
    <text evidence="1">Lacks conserved residue(s) required for the propagation of feature annotation.</text>
</comment>
<organism evidence="3 4">
    <name type="scientific">Paenibacillus glacialis</name>
    <dbReference type="NCBI Taxonomy" id="494026"/>
    <lineage>
        <taxon>Bacteria</taxon>
        <taxon>Bacillati</taxon>
        <taxon>Bacillota</taxon>
        <taxon>Bacilli</taxon>
        <taxon>Bacillales</taxon>
        <taxon>Paenibacillaceae</taxon>
        <taxon>Paenibacillus</taxon>
    </lineage>
</organism>
<dbReference type="Proteomes" id="UP000076967">
    <property type="component" value="Unassembled WGS sequence"/>
</dbReference>
<sequence>MNRANMKHVAFAIIRPDAIERGFEKDILDDLASSGLFVIGFKYQFVNERQMEEVYRYTQHRMLDNQMRPLWWMTREMYRISPALLLLLGGKLPDEFEDLALYLESLKGSSNPAMTQPHHLRYKYQSMNVVLCTIHSSDDHLQSLRESRIFFKREELSQSLQHIPDVLSGKKPAPHVFIDQTVNRWHSKTKRTGAFFHIMTILQMRILSNLLDCEWLELPFEELNDICQRMYQITSQKLPYVKESEQIHPLLDQELDLLLSIVNQDNFKTNFSDSNFRRYANDRDLLVEVLKTLANYREYERVDFMEFREHLRRNLVVMDDWEALVMETSFVFHMMQLNGYYIK</sequence>
<accession>A0A168MJC5</accession>
<dbReference type="EMBL" id="LVJH01000006">
    <property type="protein sequence ID" value="OAB44750.1"/>
    <property type="molecule type" value="Genomic_DNA"/>
</dbReference>
<dbReference type="SUPFAM" id="SSF54919">
    <property type="entry name" value="Nucleoside diphosphate kinase, NDK"/>
    <property type="match status" value="1"/>
</dbReference>
<dbReference type="STRING" id="494026.PGLA_04875"/>
<dbReference type="OrthoDB" id="9801161at2"/>
<evidence type="ECO:0000259" key="2">
    <source>
        <dbReference type="SMART" id="SM00562"/>
    </source>
</evidence>
<comment type="similarity">
    <text evidence="1">Belongs to the NDK family.</text>
</comment>
<dbReference type="PROSITE" id="PS51374">
    <property type="entry name" value="NDPK_LIKE"/>
    <property type="match status" value="1"/>
</dbReference>
<evidence type="ECO:0000313" key="4">
    <source>
        <dbReference type="Proteomes" id="UP000076967"/>
    </source>
</evidence>
<gene>
    <name evidence="3" type="ORF">PGLA_04875</name>
</gene>
<dbReference type="SMART" id="SM00562">
    <property type="entry name" value="NDK"/>
    <property type="match status" value="1"/>
</dbReference>
<proteinExistence type="inferred from homology"/>
<dbReference type="InterPro" id="IPR034907">
    <property type="entry name" value="NDK-like_dom"/>
</dbReference>
<dbReference type="AlphaFoldDB" id="A0A168MJC5"/>
<dbReference type="Gene3D" id="3.30.70.141">
    <property type="entry name" value="Nucleoside diphosphate kinase-like domain"/>
    <property type="match status" value="1"/>
</dbReference>
<dbReference type="InterPro" id="IPR036850">
    <property type="entry name" value="NDK-like_dom_sf"/>
</dbReference>
<dbReference type="Pfam" id="PF00334">
    <property type="entry name" value="NDK"/>
    <property type="match status" value="1"/>
</dbReference>
<dbReference type="RefSeq" id="WP_068529578.1">
    <property type="nucleotide sequence ID" value="NZ_LVJH01000006.1"/>
</dbReference>
<reference evidence="3 4" key="1">
    <citation type="submission" date="2016-03" db="EMBL/GenBank/DDBJ databases">
        <title>Draft genome sequence of Paenibacillus glacialis DSM 22343.</title>
        <authorList>
            <person name="Shin S.-K."/>
            <person name="Yi H."/>
        </authorList>
    </citation>
    <scope>NUCLEOTIDE SEQUENCE [LARGE SCALE GENOMIC DNA]</scope>
    <source>
        <strain evidence="3 4">DSM 22343</strain>
    </source>
</reference>
<evidence type="ECO:0000313" key="3">
    <source>
        <dbReference type="EMBL" id="OAB44750.1"/>
    </source>
</evidence>
<name>A0A168MJC5_9BACL</name>